<dbReference type="AlphaFoldDB" id="A0A067R400"/>
<feature type="domain" description="Ionotropic glutamate receptor C-terminal" evidence="12">
    <location>
        <begin position="315"/>
        <end position="494"/>
    </location>
</feature>
<organism evidence="13 14">
    <name type="scientific">Zootermopsis nevadensis</name>
    <name type="common">Dampwood termite</name>
    <dbReference type="NCBI Taxonomy" id="136037"/>
    <lineage>
        <taxon>Eukaryota</taxon>
        <taxon>Metazoa</taxon>
        <taxon>Ecdysozoa</taxon>
        <taxon>Arthropoda</taxon>
        <taxon>Hexapoda</taxon>
        <taxon>Insecta</taxon>
        <taxon>Pterygota</taxon>
        <taxon>Neoptera</taxon>
        <taxon>Polyneoptera</taxon>
        <taxon>Dictyoptera</taxon>
        <taxon>Blattodea</taxon>
        <taxon>Blattoidea</taxon>
        <taxon>Termitoidae</taxon>
        <taxon>Termopsidae</taxon>
        <taxon>Zootermopsis</taxon>
    </lineage>
</organism>
<protein>
    <recommendedName>
        <fullName evidence="12">Ionotropic glutamate receptor C-terminal domain-containing protein</fullName>
    </recommendedName>
</protein>
<feature type="signal peptide" evidence="11">
    <location>
        <begin position="1"/>
        <end position="21"/>
    </location>
</feature>
<dbReference type="OMA" id="DTLNFVW"/>
<dbReference type="Proteomes" id="UP000027135">
    <property type="component" value="Unassembled WGS sequence"/>
</dbReference>
<feature type="chain" id="PRO_5001648338" description="Ionotropic glutamate receptor C-terminal domain-containing protein" evidence="11">
    <location>
        <begin position="22"/>
        <end position="637"/>
    </location>
</feature>
<keyword evidence="3" id="KW-1003">Cell membrane</keyword>
<evidence type="ECO:0000256" key="11">
    <source>
        <dbReference type="SAM" id="SignalP"/>
    </source>
</evidence>
<evidence type="ECO:0000256" key="10">
    <source>
        <dbReference type="SAM" id="Phobius"/>
    </source>
</evidence>
<proteinExistence type="inferred from homology"/>
<dbReference type="InterPro" id="IPR052192">
    <property type="entry name" value="Insect_Ionotropic_Sensory_Rcpt"/>
</dbReference>
<keyword evidence="7" id="KW-0675">Receptor</keyword>
<keyword evidence="14" id="KW-1185">Reference proteome</keyword>
<dbReference type="Pfam" id="PF00060">
    <property type="entry name" value="Lig_chan"/>
    <property type="match status" value="1"/>
</dbReference>
<keyword evidence="8" id="KW-0325">Glycoprotein</keyword>
<dbReference type="PANTHER" id="PTHR42643:SF33">
    <property type="entry name" value="GLUTAMATE RECEPTOR 2-LIKE PROTEIN"/>
    <property type="match status" value="1"/>
</dbReference>
<dbReference type="GO" id="GO:0005886">
    <property type="term" value="C:plasma membrane"/>
    <property type="evidence" value="ECO:0007669"/>
    <property type="project" value="UniProtKB-SubCell"/>
</dbReference>
<evidence type="ECO:0000256" key="3">
    <source>
        <dbReference type="ARBA" id="ARBA00022475"/>
    </source>
</evidence>
<keyword evidence="11" id="KW-0732">Signal</keyword>
<evidence type="ECO:0000256" key="7">
    <source>
        <dbReference type="ARBA" id="ARBA00023170"/>
    </source>
</evidence>
<evidence type="ECO:0000259" key="12">
    <source>
        <dbReference type="Pfam" id="PF00060"/>
    </source>
</evidence>
<feature type="region of interest" description="Disordered" evidence="9">
    <location>
        <begin position="614"/>
        <end position="637"/>
    </location>
</feature>
<sequence>MHLHRMFLLYFYTSCILNGEARSVYKDTMHLVKAFYEFKSVSLVTASVCWGGYEHSLVRSLSSSGVRVNLVLEPIDLVTVLEQDIYYRVGVLVDLACNNSMDALERASSKKLFNMQKFWLLLESGRLKEVPAVLQGSISNYAVVYSVDSNIQGQFNFNVTYTLSELGNFVLSKLRILADSELTWVQRNRATGLIQILYPDQFIDWYDLRLRHVDKWSKIHWPIYGYLAEQLNFSFEVTYQLDNYGWLINGTFDGMMGYMQREEVEFPSTGIFVRNDRFAVTSYAASTFPLRATTMFRQPSLSTVRNIFILPFDRSVWLCCFALCLTSVFTLGVQITCSVRQHIEENMLHSDWSDMFTLVLGAICQQGYHLTPTSLAGRTTVFVLTLSSLFLFTSYSANIVALLQTPSTSIQTIHDLAISPMIIEVENQTYNSVYMKETTDRELRDFYHRKIAPLGEKAYLHATIGMKHIKQSMHAFQVDTTSAYKIMSETYQEHEKCGLKEIDLFPAPMFTIATTKGSSLREFFSQRVHWYRNVGLLDRLFKIWMPQKATCGSNAGGFVSVSLTEFYPALMVLQYGTAFSVVILVLEVLSFHRSRIALKLRCILYPKYLRQTKQSSTADPNGNKAKMTFRSQGNWLK</sequence>
<name>A0A067R400_ZOONE</name>
<evidence type="ECO:0000256" key="4">
    <source>
        <dbReference type="ARBA" id="ARBA00022692"/>
    </source>
</evidence>
<dbReference type="STRING" id="136037.A0A067R400"/>
<evidence type="ECO:0000256" key="6">
    <source>
        <dbReference type="ARBA" id="ARBA00023136"/>
    </source>
</evidence>
<evidence type="ECO:0000256" key="9">
    <source>
        <dbReference type="SAM" id="MobiDB-lite"/>
    </source>
</evidence>
<dbReference type="InParanoid" id="A0A067R400"/>
<dbReference type="InterPro" id="IPR001320">
    <property type="entry name" value="Iontro_rcpt_C"/>
</dbReference>
<comment type="subcellular location">
    <subcellularLocation>
        <location evidence="1">Cell membrane</location>
        <topology evidence="1">Multi-pass membrane protein</topology>
    </subcellularLocation>
</comment>
<comment type="similarity">
    <text evidence="2">Belongs to the glutamate-gated ion channel (TC 1.A.10.1) family.</text>
</comment>
<keyword evidence="6 10" id="KW-0472">Membrane</keyword>
<reference evidence="13 14" key="1">
    <citation type="journal article" date="2014" name="Nat. Commun.">
        <title>Molecular traces of alternative social organization in a termite genome.</title>
        <authorList>
            <person name="Terrapon N."/>
            <person name="Li C."/>
            <person name="Robertson H.M."/>
            <person name="Ji L."/>
            <person name="Meng X."/>
            <person name="Booth W."/>
            <person name="Chen Z."/>
            <person name="Childers C.P."/>
            <person name="Glastad K.M."/>
            <person name="Gokhale K."/>
            <person name="Gowin J."/>
            <person name="Gronenberg W."/>
            <person name="Hermansen R.A."/>
            <person name="Hu H."/>
            <person name="Hunt B.G."/>
            <person name="Huylmans A.K."/>
            <person name="Khalil S.M."/>
            <person name="Mitchell R.D."/>
            <person name="Munoz-Torres M.C."/>
            <person name="Mustard J.A."/>
            <person name="Pan H."/>
            <person name="Reese J.T."/>
            <person name="Scharf M.E."/>
            <person name="Sun F."/>
            <person name="Vogel H."/>
            <person name="Xiao J."/>
            <person name="Yang W."/>
            <person name="Yang Z."/>
            <person name="Yang Z."/>
            <person name="Zhou J."/>
            <person name="Zhu J."/>
            <person name="Brent C.S."/>
            <person name="Elsik C.G."/>
            <person name="Goodisman M.A."/>
            <person name="Liberles D.A."/>
            <person name="Roe R.M."/>
            <person name="Vargo E.L."/>
            <person name="Vilcinskas A."/>
            <person name="Wang J."/>
            <person name="Bornberg-Bauer E."/>
            <person name="Korb J."/>
            <person name="Zhang G."/>
            <person name="Liebig J."/>
        </authorList>
    </citation>
    <scope>NUCLEOTIDE SEQUENCE [LARGE SCALE GENOMIC DNA]</scope>
    <source>
        <tissue evidence="13">Whole organism</tissue>
    </source>
</reference>
<dbReference type="EMBL" id="KK852911">
    <property type="protein sequence ID" value="KDR13916.1"/>
    <property type="molecule type" value="Genomic_DNA"/>
</dbReference>
<evidence type="ECO:0000256" key="2">
    <source>
        <dbReference type="ARBA" id="ARBA00008685"/>
    </source>
</evidence>
<keyword evidence="4 10" id="KW-0812">Transmembrane</keyword>
<feature type="transmembrane region" description="Helical" evidence="10">
    <location>
        <begin position="566"/>
        <end position="591"/>
    </location>
</feature>
<keyword evidence="5 10" id="KW-1133">Transmembrane helix</keyword>
<evidence type="ECO:0000256" key="5">
    <source>
        <dbReference type="ARBA" id="ARBA00022989"/>
    </source>
</evidence>
<gene>
    <name evidence="13" type="ORF">L798_12123</name>
</gene>
<evidence type="ECO:0000256" key="8">
    <source>
        <dbReference type="ARBA" id="ARBA00023180"/>
    </source>
</evidence>
<dbReference type="SUPFAM" id="SSF53850">
    <property type="entry name" value="Periplasmic binding protein-like II"/>
    <property type="match status" value="1"/>
</dbReference>
<evidence type="ECO:0000256" key="1">
    <source>
        <dbReference type="ARBA" id="ARBA00004651"/>
    </source>
</evidence>
<dbReference type="FunCoup" id="A0A067R400">
    <property type="interactions" value="3"/>
</dbReference>
<accession>A0A067R400</accession>
<evidence type="ECO:0000313" key="13">
    <source>
        <dbReference type="EMBL" id="KDR13916.1"/>
    </source>
</evidence>
<dbReference type="GO" id="GO:0015276">
    <property type="term" value="F:ligand-gated monoatomic ion channel activity"/>
    <property type="evidence" value="ECO:0007669"/>
    <property type="project" value="InterPro"/>
</dbReference>
<dbReference type="PANTHER" id="PTHR42643">
    <property type="entry name" value="IONOTROPIC RECEPTOR 20A-RELATED"/>
    <property type="match status" value="1"/>
</dbReference>
<dbReference type="eggNOG" id="KOG1052">
    <property type="taxonomic scope" value="Eukaryota"/>
</dbReference>
<evidence type="ECO:0000313" key="14">
    <source>
        <dbReference type="Proteomes" id="UP000027135"/>
    </source>
</evidence>
<dbReference type="GO" id="GO:0050906">
    <property type="term" value="P:detection of stimulus involved in sensory perception"/>
    <property type="evidence" value="ECO:0007669"/>
    <property type="project" value="UniProtKB-ARBA"/>
</dbReference>
<dbReference type="Gene3D" id="1.10.287.70">
    <property type="match status" value="1"/>
</dbReference>